<keyword evidence="1" id="KW-0472">Membrane</keyword>
<dbReference type="Proteomes" id="UP000694941">
    <property type="component" value="Unplaced"/>
</dbReference>
<dbReference type="RefSeq" id="XP_013777856.1">
    <property type="nucleotide sequence ID" value="XM_013922402.2"/>
</dbReference>
<feature type="transmembrane region" description="Helical" evidence="1">
    <location>
        <begin position="226"/>
        <end position="253"/>
    </location>
</feature>
<evidence type="ECO:0000256" key="1">
    <source>
        <dbReference type="SAM" id="Phobius"/>
    </source>
</evidence>
<dbReference type="PANTHER" id="PTHR23352:SF2">
    <property type="entry name" value="NEURAL PROLIFERATION DIFFERENTIATION AND CONTROL PROTEIN 1"/>
    <property type="match status" value="1"/>
</dbReference>
<evidence type="ECO:0000256" key="2">
    <source>
        <dbReference type="SAM" id="SignalP"/>
    </source>
</evidence>
<reference evidence="4 5" key="1">
    <citation type="submission" date="2025-05" db="UniProtKB">
        <authorList>
            <consortium name="RefSeq"/>
        </authorList>
    </citation>
    <scope>IDENTIFICATION</scope>
    <source>
        <tissue evidence="4 5">Muscle</tissue>
    </source>
</reference>
<proteinExistence type="predicted"/>
<feature type="signal peptide" evidence="2">
    <location>
        <begin position="1"/>
        <end position="24"/>
    </location>
</feature>
<name>A0ABM1BA19_LIMPO</name>
<keyword evidence="2" id="KW-0732">Signal</keyword>
<evidence type="ECO:0000313" key="5">
    <source>
        <dbReference type="RefSeq" id="XP_022245460.1"/>
    </source>
</evidence>
<sequence>MSLAGRVIMTVTATLCAFLGPMAGNVIPNSGYVPLEGRVSNIYRESTPKQITYYPYKALQVDKNASPGNSYPQYSYMMVRPSLQRNTFKTNDLRKPHKKENYIGTDDGISHQWKLLPRSNSISTIKSGNFWKDHVVQHTSMKVYPSKRVSDVEQEEYLDKTGVLGKNIDQASSQHEKLAYLSPKVSQLQKDEFYIQHKSKESSKPHAMSHHHPILKQNAKSSVNDVYFVAIVAGCTAAAIFGVIASGICFYRFKKKARQLVMWNTQHME</sequence>
<keyword evidence="1" id="KW-0812">Transmembrane</keyword>
<evidence type="ECO:0000313" key="3">
    <source>
        <dbReference type="Proteomes" id="UP000694941"/>
    </source>
</evidence>
<dbReference type="PANTHER" id="PTHR23352">
    <property type="entry name" value="NEURAL PROLIFERATION DIFFERENTIATION AND CONTROL PROTEIN-1 NPDC-1 PROTEIN"/>
    <property type="match status" value="1"/>
</dbReference>
<dbReference type="RefSeq" id="XP_022245460.1">
    <property type="nucleotide sequence ID" value="XM_022389752.1"/>
</dbReference>
<accession>A0ABM1BA19</accession>
<dbReference type="InterPro" id="IPR009635">
    <property type="entry name" value="NPDC1"/>
</dbReference>
<gene>
    <name evidence="4 5" type="primary">LOC106462475</name>
</gene>
<dbReference type="GeneID" id="106462475"/>
<protein>
    <submittedName>
        <fullName evidence="4 5">Uncharacterized protein LOC106462475</fullName>
    </submittedName>
</protein>
<keyword evidence="3" id="KW-1185">Reference proteome</keyword>
<organism evidence="3 4">
    <name type="scientific">Limulus polyphemus</name>
    <name type="common">Atlantic horseshoe crab</name>
    <dbReference type="NCBI Taxonomy" id="6850"/>
    <lineage>
        <taxon>Eukaryota</taxon>
        <taxon>Metazoa</taxon>
        <taxon>Ecdysozoa</taxon>
        <taxon>Arthropoda</taxon>
        <taxon>Chelicerata</taxon>
        <taxon>Merostomata</taxon>
        <taxon>Xiphosura</taxon>
        <taxon>Limulidae</taxon>
        <taxon>Limulus</taxon>
    </lineage>
</organism>
<keyword evidence="1" id="KW-1133">Transmembrane helix</keyword>
<evidence type="ECO:0000313" key="4">
    <source>
        <dbReference type="RefSeq" id="XP_013777856.1"/>
    </source>
</evidence>
<feature type="chain" id="PRO_5045021994" evidence="2">
    <location>
        <begin position="25"/>
        <end position="269"/>
    </location>
</feature>